<feature type="region of interest" description="Disordered" evidence="4">
    <location>
        <begin position="996"/>
        <end position="1065"/>
    </location>
</feature>
<accession>A0A8H7QC75</accession>
<feature type="domain" description="RRP12 HEAT" evidence="5">
    <location>
        <begin position="350"/>
        <end position="632"/>
    </location>
</feature>
<comment type="subcellular location">
    <subcellularLocation>
        <location evidence="1">Nucleus</location>
    </subcellularLocation>
</comment>
<reference evidence="7" key="1">
    <citation type="submission" date="2020-12" db="EMBL/GenBank/DDBJ databases">
        <title>Metabolic potential, ecology and presence of endohyphal bacteria is reflected in genomic diversity of Mucoromycotina.</title>
        <authorList>
            <person name="Muszewska A."/>
            <person name="Okrasinska A."/>
            <person name="Steczkiewicz K."/>
            <person name="Drgas O."/>
            <person name="Orlowska M."/>
            <person name="Perlinska-Lenart U."/>
            <person name="Aleksandrzak-Piekarczyk T."/>
            <person name="Szatraj K."/>
            <person name="Zielenkiewicz U."/>
            <person name="Pilsyk S."/>
            <person name="Malc E."/>
            <person name="Mieczkowski P."/>
            <person name="Kruszewska J.S."/>
            <person name="Biernat P."/>
            <person name="Pawlowska J."/>
        </authorList>
    </citation>
    <scope>NUCLEOTIDE SEQUENCE</scope>
    <source>
        <strain evidence="7">WA0000051536</strain>
    </source>
</reference>
<feature type="region of interest" description="Disordered" evidence="4">
    <location>
        <begin position="1094"/>
        <end position="1176"/>
    </location>
</feature>
<feature type="compositionally biased region" description="Basic and acidic residues" evidence="4">
    <location>
        <begin position="1055"/>
        <end position="1065"/>
    </location>
</feature>
<keyword evidence="8" id="KW-1185">Reference proteome</keyword>
<keyword evidence="3" id="KW-0539">Nucleus</keyword>
<evidence type="ECO:0000256" key="2">
    <source>
        <dbReference type="ARBA" id="ARBA00007690"/>
    </source>
</evidence>
<dbReference type="InterPro" id="IPR011989">
    <property type="entry name" value="ARM-like"/>
</dbReference>
<dbReference type="Proteomes" id="UP000612746">
    <property type="component" value="Unassembled WGS sequence"/>
</dbReference>
<comment type="similarity">
    <text evidence="2">Belongs to the RRP12 family.</text>
</comment>
<gene>
    <name evidence="7" type="ORF">INT44_004155</name>
</gene>
<dbReference type="PANTHER" id="PTHR48287:SF1">
    <property type="entry name" value="ARM REPEAT SUPERFAMILY PROTEIN"/>
    <property type="match status" value="1"/>
</dbReference>
<evidence type="ECO:0000256" key="1">
    <source>
        <dbReference type="ARBA" id="ARBA00004123"/>
    </source>
</evidence>
<comment type="caution">
    <text evidence="7">The sequence shown here is derived from an EMBL/GenBank/DDBJ whole genome shotgun (WGS) entry which is preliminary data.</text>
</comment>
<evidence type="ECO:0000259" key="5">
    <source>
        <dbReference type="Pfam" id="PF08161"/>
    </source>
</evidence>
<evidence type="ECO:0000259" key="6">
    <source>
        <dbReference type="Pfam" id="PF25772"/>
    </source>
</evidence>
<proteinExistence type="inferred from homology"/>
<dbReference type="EMBL" id="JAEPRA010000001">
    <property type="protein sequence ID" value="KAG2189013.1"/>
    <property type="molecule type" value="Genomic_DNA"/>
</dbReference>
<evidence type="ECO:0000313" key="8">
    <source>
        <dbReference type="Proteomes" id="UP000612746"/>
    </source>
</evidence>
<dbReference type="Gene3D" id="1.25.10.10">
    <property type="entry name" value="Leucine-rich Repeat Variant"/>
    <property type="match status" value="1"/>
</dbReference>
<dbReference type="InterPro" id="IPR012978">
    <property type="entry name" value="HEAT_RRP12"/>
</dbReference>
<organism evidence="7 8">
    <name type="scientific">Umbelopsis vinacea</name>
    <dbReference type="NCBI Taxonomy" id="44442"/>
    <lineage>
        <taxon>Eukaryota</taxon>
        <taxon>Fungi</taxon>
        <taxon>Fungi incertae sedis</taxon>
        <taxon>Mucoromycota</taxon>
        <taxon>Mucoromycotina</taxon>
        <taxon>Umbelopsidomycetes</taxon>
        <taxon>Umbelopsidales</taxon>
        <taxon>Umbelopsidaceae</taxon>
        <taxon>Umbelopsis</taxon>
    </lineage>
</organism>
<dbReference type="InterPro" id="IPR016024">
    <property type="entry name" value="ARM-type_fold"/>
</dbReference>
<feature type="domain" description="RRP12 N-terminal HEAT" evidence="6">
    <location>
        <begin position="13"/>
        <end position="274"/>
    </location>
</feature>
<dbReference type="InterPro" id="IPR057860">
    <property type="entry name" value="HEAT_RRP12_N"/>
</dbReference>
<feature type="compositionally biased region" description="Acidic residues" evidence="4">
    <location>
        <begin position="1039"/>
        <end position="1049"/>
    </location>
</feature>
<evidence type="ECO:0000256" key="3">
    <source>
        <dbReference type="ARBA" id="ARBA00023242"/>
    </source>
</evidence>
<evidence type="ECO:0000256" key="4">
    <source>
        <dbReference type="SAM" id="MobiDB-lite"/>
    </source>
</evidence>
<dbReference type="SUPFAM" id="SSF48371">
    <property type="entry name" value="ARM repeat"/>
    <property type="match status" value="1"/>
</dbReference>
<dbReference type="InterPro" id="IPR052087">
    <property type="entry name" value="RRP12"/>
</dbReference>
<evidence type="ECO:0000313" key="7">
    <source>
        <dbReference type="EMBL" id="KAG2189013.1"/>
    </source>
</evidence>
<dbReference type="AlphaFoldDB" id="A0A8H7QC75"/>
<protein>
    <recommendedName>
        <fullName evidence="9">Ribosomal RNA-processing protein 12-like conserved domain-containing protein</fullName>
    </recommendedName>
</protein>
<feature type="compositionally biased region" description="Polar residues" evidence="4">
    <location>
        <begin position="1094"/>
        <end position="1104"/>
    </location>
</feature>
<dbReference type="Pfam" id="PF08161">
    <property type="entry name" value="RRP12_HEAT"/>
    <property type="match status" value="1"/>
</dbReference>
<name>A0A8H7QC75_9FUNG</name>
<dbReference type="Pfam" id="PF25772">
    <property type="entry name" value="HEAT_RRP12_N"/>
    <property type="match status" value="1"/>
</dbReference>
<dbReference type="GO" id="GO:0005634">
    <property type="term" value="C:nucleus"/>
    <property type="evidence" value="ECO:0007669"/>
    <property type="project" value="UniProtKB-SubCell"/>
</dbReference>
<evidence type="ECO:0008006" key="9">
    <source>
        <dbReference type="Google" id="ProtNLM"/>
    </source>
</evidence>
<dbReference type="OrthoDB" id="2192888at2759"/>
<dbReference type="PANTHER" id="PTHR48287">
    <property type="entry name" value="ARM REPEAT SUPERFAMILY PROTEIN"/>
    <property type="match status" value="1"/>
</dbReference>
<sequence>MEAKFTKIRTQINSKLENQKQYAGTLQAIEEALVEQNAPLNPTGYFAAMVFMNEFVSLKRFADFSLNVFIISKKNQMAALQSSHGSPQTRGCLLYLLDEVFPELPASVLRQKCADVLPILLAALEEDSEDQPVARSTIGCIEPLLIAQDVAFWNQSQAKKMYQALLVMSVDAKPKSRKRAQDAVKHILSRPPPPSVQHPASNMTAEFTLRVLKEATKNDQAAAQKLLAMLKTIVPYWPASQFVTLCQMLLHLPKFNNAFLTQASFEVFESLFSADNISFDDEKFAQLLRSLCELKPAGIDDRLLPTWLLVITKAYPAFARMNADYCGAEVANVFPVIFQDLEVASNNHAILAGCLSALIQYCITDKMIEEAQQADNTLLHRIIATVENGLGIRYQHAWVHVLTIAQALFRRLHRSAAPLLNQCLSLLGDLRLAAQETYKEELDKTLGAAIATMGPEGFLNILPLNLESAASTGGIGRAFLLPLLIKYTTNTSLSYFVNELMPLGDRLTQKAESFSSQQMELQAKVYETLVNQIWSMVTGFCDLPYDLRTAFDSTVAERFSSVLYSQPDLRPTISQALQFLIQKNQSLVASAADDADLQKAYGITKTEAELNLKHMGQFSVNFLAVFFNVYSQVPPMYRGFLGEVIKSYLQITPVEEINNTFKKVVNLLGEALANPDPTPVINDPSVPPPMSHTMMDLAIIMIPFLDAPSAELLFNGVTSALLGKEDEPLLQKKAYKVINHLSSCEIGVQVLQKNIENLQNRVLEGTVTCAPSSKKDRVKALGNIVRILPSNDLHLIPSILSEAVMATKEVNEKTRGFAFNLLVEMGNKMREGGTVVNSKIEGMDESVPDADANITEYFTMVTAGLAGSTAHMISATVTSLSRLFFEFKESLPQPLLFELMQTMEVFVNSNNREIVKSALGFVKVAIVTLDSTIIGQHLPQLIKSLLNCNKQHKSHFKSKVRHIFERLIRSFGYDLVAENVPEDDKKLVLNIKKRRDRSKRAKNANREEDDEDIETAPRQAKVAKTGADAYEEAVYGSESEIEDSDEDDAMQGTRDSGRNADRKTKKERYVTEAYIREDGDGPLDFLDRTAISRISSSKPQQRTLAQKAASRAGAFRSGEDGKLVINGSDNEASGDEGAAENNEAENYYMQAQNSADGFTRGQRNKIKWKKGGNDDSMFDDEMMEVDDKEKRVKKKIERKMDVIGKEYRSKRAGGDVKIKGKADPHAYVPLSKITKKKGRHGPGVTFTGKYRK</sequence>